<reference evidence="7 8" key="1">
    <citation type="submission" date="2019-06" db="EMBL/GenBank/DDBJ databases">
        <title>Nitrosomonas stercoris KYUHI-S whole genome shotgun sequence.</title>
        <authorList>
            <person name="Nakagawa T."/>
            <person name="Tsuchiya Y."/>
            <person name="Takahashi R."/>
        </authorList>
    </citation>
    <scope>NUCLEOTIDE SEQUENCE [LARGE SCALE GENOMIC DNA]</scope>
    <source>
        <strain evidence="7 8">KYUHI-S</strain>
    </source>
</reference>
<dbReference type="Pfam" id="PF07317">
    <property type="entry name" value="PilZN"/>
    <property type="match status" value="1"/>
</dbReference>
<evidence type="ECO:0000313" key="8">
    <source>
        <dbReference type="Proteomes" id="UP000316473"/>
    </source>
</evidence>
<dbReference type="AlphaFoldDB" id="A0A4Y1YNC1"/>
<keyword evidence="1 4" id="KW-0973">c-di-GMP</keyword>
<dbReference type="GO" id="GO:0071945">
    <property type="term" value="P:regulation of bacterial-type flagellum-dependent cell motility by regulation of motor speed"/>
    <property type="evidence" value="ECO:0007669"/>
    <property type="project" value="UniProtKB-UniRule"/>
</dbReference>
<dbReference type="Gene3D" id="2.40.10.220">
    <property type="entry name" value="predicted glycosyltransferase like domains"/>
    <property type="match status" value="1"/>
</dbReference>
<organism evidence="7 8">
    <name type="scientific">Nitrosomonas stercoris</name>
    <dbReference type="NCBI Taxonomy" id="1444684"/>
    <lineage>
        <taxon>Bacteria</taxon>
        <taxon>Pseudomonadati</taxon>
        <taxon>Pseudomonadota</taxon>
        <taxon>Betaproteobacteria</taxon>
        <taxon>Nitrosomonadales</taxon>
        <taxon>Nitrosomonadaceae</taxon>
        <taxon>Nitrosomonas</taxon>
    </lineage>
</organism>
<comment type="subcellular location">
    <subcellularLocation>
        <location evidence="4">Bacterial flagellum basal body</location>
    </subcellularLocation>
</comment>
<dbReference type="InterPro" id="IPR009926">
    <property type="entry name" value="T3SS_YcgR_PilZN"/>
</dbReference>
<dbReference type="EMBL" id="AP019755">
    <property type="protein sequence ID" value="BBL34317.1"/>
    <property type="molecule type" value="Genomic_DNA"/>
</dbReference>
<dbReference type="InterPro" id="IPR009875">
    <property type="entry name" value="PilZ_domain"/>
</dbReference>
<evidence type="ECO:0000259" key="6">
    <source>
        <dbReference type="Pfam" id="PF07317"/>
    </source>
</evidence>
<keyword evidence="8" id="KW-1185">Reference proteome</keyword>
<keyword evidence="3 4" id="KW-0975">Bacterial flagellum</keyword>
<keyword evidence="7" id="KW-0966">Cell projection</keyword>
<evidence type="ECO:0000259" key="5">
    <source>
        <dbReference type="Pfam" id="PF07238"/>
    </source>
</evidence>
<dbReference type="GO" id="GO:0071973">
    <property type="term" value="P:bacterial-type flagellum-dependent cell motility"/>
    <property type="evidence" value="ECO:0007669"/>
    <property type="project" value="UniProtKB-UniRule"/>
</dbReference>
<gene>
    <name evidence="4" type="primary">ycgR</name>
    <name evidence="7" type="ORF">Nstercoris_00548</name>
</gene>
<dbReference type="KEGG" id="nst:Nstercoris_00548"/>
<accession>A0A4Y1YNC1</accession>
<keyword evidence="7" id="KW-0282">Flagellum</keyword>
<sequence>MATLQTASERTITSDRKLDIKEQDYYVYSQREIYFFLDGIMQEKSLISLHLGRSSRSIILSSILAIDLQKKQLIIDYGVNEALNRIVLKRGRVRCTTNHNRVGIEFECSNLRQIQFEGRTAFSADIPESLRRLQRRNFYRMITPIATPAICVMYLLESQESPVTYNLLDISCGGMALVDQPGTETALEVGEVYPNCRVDLPGDEELFGSIETAIRVVHVGSVILDNGHVCPRISCEFLDLPEKVQVLIQRYIVKLEQQARKFDTRFDF</sequence>
<keyword evidence="2 4" id="KW-0547">Nucleotide-binding</keyword>
<comment type="similarity">
    <text evidence="4">Belongs to the YcgR family.</text>
</comment>
<name>A0A4Y1YNC1_9PROT</name>
<keyword evidence="7" id="KW-0969">Cilium</keyword>
<feature type="domain" description="Type III secretion system flagellar brake protein YcgR PilZN" evidence="6">
    <location>
        <begin position="25"/>
        <end position="131"/>
    </location>
</feature>
<dbReference type="Pfam" id="PF07238">
    <property type="entry name" value="PilZ"/>
    <property type="match status" value="1"/>
</dbReference>
<comment type="function">
    <text evidence="4">Acts as a flagellar brake, regulating swimming and swarming in a bis-(3'-5') cyclic diguanylic acid (c-di-GMP)-dependent manner. Binds 1 c-di-GMP dimer per subunit. Increasing levels of c-di-GMP lead to decreased motility.</text>
</comment>
<dbReference type="InterPro" id="IPR023787">
    <property type="entry name" value="T3SS_YcgR"/>
</dbReference>
<evidence type="ECO:0000256" key="1">
    <source>
        <dbReference type="ARBA" id="ARBA00022636"/>
    </source>
</evidence>
<proteinExistence type="inferred from homology"/>
<dbReference type="GO" id="GO:0035438">
    <property type="term" value="F:cyclic-di-GMP binding"/>
    <property type="evidence" value="ECO:0007669"/>
    <property type="project" value="UniProtKB-UniRule"/>
</dbReference>
<dbReference type="InterPro" id="IPR012349">
    <property type="entry name" value="Split_barrel_FMN-bd"/>
</dbReference>
<feature type="domain" description="PilZ" evidence="5">
    <location>
        <begin position="134"/>
        <end position="252"/>
    </location>
</feature>
<dbReference type="HAMAP" id="MF_01457">
    <property type="entry name" value="YcgR"/>
    <property type="match status" value="1"/>
</dbReference>
<comment type="subunit">
    <text evidence="4">Monomer. Interacts with the flagellar basal bodies.</text>
</comment>
<dbReference type="Gene3D" id="2.30.110.10">
    <property type="entry name" value="Electron Transport, Fmn-binding Protein, Chain A"/>
    <property type="match status" value="1"/>
</dbReference>
<evidence type="ECO:0000256" key="3">
    <source>
        <dbReference type="ARBA" id="ARBA00023143"/>
    </source>
</evidence>
<protein>
    <recommendedName>
        <fullName evidence="4">Flagellar brake protein YcgR</fullName>
    </recommendedName>
    <alternativeName>
        <fullName evidence="4">Cyclic di-GMP binding protein YcgR</fullName>
    </alternativeName>
</protein>
<dbReference type="GO" id="GO:0009425">
    <property type="term" value="C:bacterial-type flagellum basal body"/>
    <property type="evidence" value="ECO:0007669"/>
    <property type="project" value="UniProtKB-SubCell"/>
</dbReference>
<evidence type="ECO:0000256" key="4">
    <source>
        <dbReference type="HAMAP-Rule" id="MF_01457"/>
    </source>
</evidence>
<evidence type="ECO:0000256" key="2">
    <source>
        <dbReference type="ARBA" id="ARBA00022741"/>
    </source>
</evidence>
<dbReference type="Proteomes" id="UP000316473">
    <property type="component" value="Chromosome"/>
</dbReference>
<evidence type="ECO:0000313" key="7">
    <source>
        <dbReference type="EMBL" id="BBL34317.1"/>
    </source>
</evidence>